<dbReference type="Proteomes" id="UP000235023">
    <property type="component" value="Unassembled WGS sequence"/>
</dbReference>
<evidence type="ECO:0000313" key="1">
    <source>
        <dbReference type="EMBL" id="PLN84280.1"/>
    </source>
</evidence>
<accession>A0A2J5I3A8</accession>
<evidence type="ECO:0000313" key="2">
    <source>
        <dbReference type="Proteomes" id="UP000235023"/>
    </source>
</evidence>
<sequence length="117" mass="13321">MELPTVYKYLSPPHLATRSDLCLESSAGRRLIHKWYKGSSDRCIHLCFSTHLFIVLWSRPTLGLLLQLLRTLQVLITSFLASRVRLSIGRSNSVICLARNSWEEWPLSCGARYGSLS</sequence>
<proteinExistence type="predicted"/>
<name>A0A2J5I3A8_9EURO</name>
<dbReference type="AlphaFoldDB" id="A0A2J5I3A8"/>
<organism evidence="1 2">
    <name type="scientific">Aspergillus taichungensis</name>
    <dbReference type="NCBI Taxonomy" id="482145"/>
    <lineage>
        <taxon>Eukaryota</taxon>
        <taxon>Fungi</taxon>
        <taxon>Dikarya</taxon>
        <taxon>Ascomycota</taxon>
        <taxon>Pezizomycotina</taxon>
        <taxon>Eurotiomycetes</taxon>
        <taxon>Eurotiomycetidae</taxon>
        <taxon>Eurotiales</taxon>
        <taxon>Aspergillaceae</taxon>
        <taxon>Aspergillus</taxon>
        <taxon>Aspergillus subgen. Circumdati</taxon>
    </lineage>
</organism>
<gene>
    <name evidence="1" type="ORF">BDW42DRAFT_44264</name>
</gene>
<protein>
    <submittedName>
        <fullName evidence="1">Uncharacterized protein</fullName>
    </submittedName>
</protein>
<dbReference type="EMBL" id="KZ559512">
    <property type="protein sequence ID" value="PLN84280.1"/>
    <property type="molecule type" value="Genomic_DNA"/>
</dbReference>
<reference evidence="2" key="1">
    <citation type="submission" date="2017-12" db="EMBL/GenBank/DDBJ databases">
        <authorList>
            <consortium name="DOE Joint Genome Institute"/>
            <person name="Mondo S.J."/>
            <person name="Kjaerbolling I."/>
            <person name="Vesth T.C."/>
            <person name="Frisvad J.C."/>
            <person name="Nybo J.L."/>
            <person name="Theobald S."/>
            <person name="Kuo A."/>
            <person name="Bowyer P."/>
            <person name="Matsuda Y."/>
            <person name="Lyhne E.K."/>
            <person name="Kogle M.E."/>
            <person name="Clum A."/>
            <person name="Lipzen A."/>
            <person name="Salamov A."/>
            <person name="Ngan C.Y."/>
            <person name="Daum C."/>
            <person name="Chiniquy J."/>
            <person name="Barry K."/>
            <person name="LaButti K."/>
            <person name="Haridas S."/>
            <person name="Simmons B.A."/>
            <person name="Magnuson J.K."/>
            <person name="Mortensen U.H."/>
            <person name="Larsen T.O."/>
            <person name="Grigoriev I.V."/>
            <person name="Baker S.E."/>
            <person name="Andersen M.R."/>
            <person name="Nordberg H.P."/>
            <person name="Cantor M.N."/>
            <person name="Hua S.X."/>
        </authorList>
    </citation>
    <scope>NUCLEOTIDE SEQUENCE [LARGE SCALE GENOMIC DNA]</scope>
    <source>
        <strain evidence="2">IBT 19404</strain>
    </source>
</reference>
<keyword evidence="2" id="KW-1185">Reference proteome</keyword>